<accession>K0S2N4</accession>
<keyword evidence="2" id="KW-1133">Transmembrane helix</keyword>
<evidence type="ECO:0000256" key="1">
    <source>
        <dbReference type="SAM" id="MobiDB-lite"/>
    </source>
</evidence>
<feature type="transmembrane region" description="Helical" evidence="2">
    <location>
        <begin position="223"/>
        <end position="245"/>
    </location>
</feature>
<gene>
    <name evidence="3" type="ORF">THAOC_25057</name>
</gene>
<evidence type="ECO:0000313" key="3">
    <source>
        <dbReference type="EMBL" id="EJK55231.1"/>
    </source>
</evidence>
<keyword evidence="4" id="KW-1185">Reference proteome</keyword>
<comment type="caution">
    <text evidence="3">The sequence shown here is derived from an EMBL/GenBank/DDBJ whole genome shotgun (WGS) entry which is preliminary data.</text>
</comment>
<reference evidence="3 4" key="1">
    <citation type="journal article" date="2012" name="Genome Biol.">
        <title>Genome and low-iron response of an oceanic diatom adapted to chronic iron limitation.</title>
        <authorList>
            <person name="Lommer M."/>
            <person name="Specht M."/>
            <person name="Roy A.S."/>
            <person name="Kraemer L."/>
            <person name="Andreson R."/>
            <person name="Gutowska M.A."/>
            <person name="Wolf J."/>
            <person name="Bergner S.V."/>
            <person name="Schilhabel M.B."/>
            <person name="Klostermeier U.C."/>
            <person name="Beiko R.G."/>
            <person name="Rosenstiel P."/>
            <person name="Hippler M."/>
            <person name="Laroche J."/>
        </authorList>
    </citation>
    <scope>NUCLEOTIDE SEQUENCE [LARGE SCALE GENOMIC DNA]</scope>
    <source>
        <strain evidence="3 4">CCMP1005</strain>
    </source>
</reference>
<dbReference type="EMBL" id="AGNL01034508">
    <property type="protein sequence ID" value="EJK55231.1"/>
    <property type="molecule type" value="Genomic_DNA"/>
</dbReference>
<evidence type="ECO:0000256" key="2">
    <source>
        <dbReference type="SAM" id="Phobius"/>
    </source>
</evidence>
<feature type="region of interest" description="Disordered" evidence="1">
    <location>
        <begin position="140"/>
        <end position="194"/>
    </location>
</feature>
<feature type="non-terminal residue" evidence="3">
    <location>
        <position position="275"/>
    </location>
</feature>
<proteinExistence type="predicted"/>
<keyword evidence="2" id="KW-0812">Transmembrane</keyword>
<evidence type="ECO:0000313" key="4">
    <source>
        <dbReference type="Proteomes" id="UP000266841"/>
    </source>
</evidence>
<protein>
    <submittedName>
        <fullName evidence="3">Uncharacterized protein</fullName>
    </submittedName>
</protein>
<dbReference type="AlphaFoldDB" id="K0S2N4"/>
<dbReference type="Proteomes" id="UP000266841">
    <property type="component" value="Unassembled WGS sequence"/>
</dbReference>
<feature type="compositionally biased region" description="Polar residues" evidence="1">
    <location>
        <begin position="28"/>
        <end position="41"/>
    </location>
</feature>
<organism evidence="3 4">
    <name type="scientific">Thalassiosira oceanica</name>
    <name type="common">Marine diatom</name>
    <dbReference type="NCBI Taxonomy" id="159749"/>
    <lineage>
        <taxon>Eukaryota</taxon>
        <taxon>Sar</taxon>
        <taxon>Stramenopiles</taxon>
        <taxon>Ochrophyta</taxon>
        <taxon>Bacillariophyta</taxon>
        <taxon>Coscinodiscophyceae</taxon>
        <taxon>Thalassiosirophycidae</taxon>
        <taxon>Thalassiosirales</taxon>
        <taxon>Thalassiosiraceae</taxon>
        <taxon>Thalassiosira</taxon>
    </lineage>
</organism>
<name>K0S2N4_THAOC</name>
<keyword evidence="2" id="KW-0472">Membrane</keyword>
<feature type="region of interest" description="Disordered" evidence="1">
    <location>
        <begin position="27"/>
        <end position="57"/>
    </location>
</feature>
<sequence>MIHLKSKCTTHRPMRSTCHRNGFEITEVGNSRTQGRAQSSEDMPIKPPNSHSIQKKGVNDAEEVVTLGEAKLLDRQGQVLLRHGDQFKFMPSLKLRVHGVTARLGTSPWFSVDYRLEIGHVVATSSQVCLIPMRWIEDRDDHRDDSPHSPHPARSAPGLPNTIVAGRDHRDGSPNSPPSGQLGAGTPEYDRSRPRAACKANPTLLWRGQSPIMNGYILWQLGGFYKILLCGWLASCALVVLALAVDALGRRLLGQEHGVDVGEHSPRGDRDVAEE</sequence>